<keyword evidence="2 5" id="KW-0812">Transmembrane</keyword>
<evidence type="ECO:0000256" key="2">
    <source>
        <dbReference type="ARBA" id="ARBA00022692"/>
    </source>
</evidence>
<proteinExistence type="inferred from homology"/>
<dbReference type="EMBL" id="QWKX01000004">
    <property type="protein sequence ID" value="RIH79636.1"/>
    <property type="molecule type" value="Genomic_DNA"/>
</dbReference>
<dbReference type="InterPro" id="IPR002781">
    <property type="entry name" value="TM_pro_TauE-like"/>
</dbReference>
<evidence type="ECO:0000313" key="7">
    <source>
        <dbReference type="Proteomes" id="UP000266089"/>
    </source>
</evidence>
<keyword evidence="5" id="KW-1003">Cell membrane</keyword>
<accession>A0A399E6Y5</accession>
<keyword evidence="3 5" id="KW-1133">Transmembrane helix</keyword>
<evidence type="ECO:0000256" key="1">
    <source>
        <dbReference type="ARBA" id="ARBA00004141"/>
    </source>
</evidence>
<dbReference type="PANTHER" id="PTHR43701:SF2">
    <property type="entry name" value="MEMBRANE TRANSPORTER PROTEIN YJNA-RELATED"/>
    <property type="match status" value="1"/>
</dbReference>
<keyword evidence="4 5" id="KW-0472">Membrane</keyword>
<feature type="transmembrane region" description="Helical" evidence="5">
    <location>
        <begin position="196"/>
        <end position="216"/>
    </location>
</feature>
<feature type="transmembrane region" description="Helical" evidence="5">
    <location>
        <begin position="130"/>
        <end position="157"/>
    </location>
</feature>
<sequence>MLEVVIGFVIALCIGLTGVGGGTLTTPLLILALGVPPEVAVGTALLFSMLAKIPAGWVYWQKQGVNWQALRLLLIGGLPAAAAGSLLLHSLKVHKEAVLVGIGLIILLVAIINLAITLKRLPPRPLAPQWIVAIAAFIGLEVGFSSAGAGALGILLLMSGTRLPPRQIVGTDLWFGLGLSAFAGGLHAALGQTDGLLLAKLACGGLLGSLLGAWLGQRVNQRPFRIGLLLWLMLIGSHLILRGIPALAR</sequence>
<dbReference type="GO" id="GO:0005886">
    <property type="term" value="C:plasma membrane"/>
    <property type="evidence" value="ECO:0007669"/>
    <property type="project" value="UniProtKB-SubCell"/>
</dbReference>
<feature type="transmembrane region" description="Helical" evidence="5">
    <location>
        <begin position="72"/>
        <end position="91"/>
    </location>
</feature>
<dbReference type="PANTHER" id="PTHR43701">
    <property type="entry name" value="MEMBRANE TRANSPORTER PROTEIN MJ0441-RELATED"/>
    <property type="match status" value="1"/>
</dbReference>
<organism evidence="6 7">
    <name type="scientific">Meiothermus taiwanensis</name>
    <dbReference type="NCBI Taxonomy" id="172827"/>
    <lineage>
        <taxon>Bacteria</taxon>
        <taxon>Thermotogati</taxon>
        <taxon>Deinococcota</taxon>
        <taxon>Deinococci</taxon>
        <taxon>Thermales</taxon>
        <taxon>Thermaceae</taxon>
        <taxon>Meiothermus</taxon>
    </lineage>
</organism>
<feature type="transmembrane region" description="Helical" evidence="5">
    <location>
        <begin position="169"/>
        <end position="190"/>
    </location>
</feature>
<dbReference type="OrthoDB" id="32678at2"/>
<dbReference type="RefSeq" id="WP_027886384.1">
    <property type="nucleotide sequence ID" value="NZ_JBHSXZ010000035.1"/>
</dbReference>
<dbReference type="InterPro" id="IPR051598">
    <property type="entry name" value="TSUP/Inactive_protease-like"/>
</dbReference>
<name>A0A399E6Y5_9DEIN</name>
<evidence type="ECO:0000313" key="6">
    <source>
        <dbReference type="EMBL" id="RIH79636.1"/>
    </source>
</evidence>
<comment type="similarity">
    <text evidence="5">Belongs to the 4-toluene sulfonate uptake permease (TSUP) (TC 2.A.102) family.</text>
</comment>
<evidence type="ECO:0000256" key="5">
    <source>
        <dbReference type="RuleBase" id="RU363041"/>
    </source>
</evidence>
<reference evidence="6 7" key="1">
    <citation type="submission" date="2018-08" db="EMBL/GenBank/DDBJ databases">
        <title>Meiothermus cateniformans JCM 15151 genome sequencing project.</title>
        <authorList>
            <person name="Da Costa M.S."/>
            <person name="Albuquerque L."/>
            <person name="Raposo P."/>
            <person name="Froufe H.J.C."/>
            <person name="Barroso C.S."/>
            <person name="Egas C."/>
        </authorList>
    </citation>
    <scope>NUCLEOTIDE SEQUENCE [LARGE SCALE GENOMIC DNA]</scope>
    <source>
        <strain evidence="6 7">JCM 15151</strain>
    </source>
</reference>
<comment type="subcellular location">
    <subcellularLocation>
        <location evidence="5">Cell membrane</location>
        <topology evidence="5">Multi-pass membrane protein</topology>
    </subcellularLocation>
    <subcellularLocation>
        <location evidence="1">Membrane</location>
        <topology evidence="1">Multi-pass membrane protein</topology>
    </subcellularLocation>
</comment>
<dbReference type="Proteomes" id="UP000266089">
    <property type="component" value="Unassembled WGS sequence"/>
</dbReference>
<evidence type="ECO:0000256" key="4">
    <source>
        <dbReference type="ARBA" id="ARBA00023136"/>
    </source>
</evidence>
<dbReference type="Pfam" id="PF01925">
    <property type="entry name" value="TauE"/>
    <property type="match status" value="1"/>
</dbReference>
<feature type="transmembrane region" description="Helical" evidence="5">
    <location>
        <begin position="98"/>
        <end position="118"/>
    </location>
</feature>
<protein>
    <recommendedName>
        <fullName evidence="5">Probable membrane transporter protein</fullName>
    </recommendedName>
</protein>
<comment type="caution">
    <text evidence="6">The sequence shown here is derived from an EMBL/GenBank/DDBJ whole genome shotgun (WGS) entry which is preliminary data.</text>
</comment>
<gene>
    <name evidence="6" type="ORF">Mcate_00275</name>
</gene>
<evidence type="ECO:0000256" key="3">
    <source>
        <dbReference type="ARBA" id="ARBA00022989"/>
    </source>
</evidence>
<feature type="transmembrane region" description="Helical" evidence="5">
    <location>
        <begin position="228"/>
        <end position="248"/>
    </location>
</feature>
<dbReference type="AlphaFoldDB" id="A0A399E6Y5"/>
<feature type="transmembrane region" description="Helical" evidence="5">
    <location>
        <begin position="39"/>
        <end position="60"/>
    </location>
</feature>
<feature type="transmembrane region" description="Helical" evidence="5">
    <location>
        <begin position="6"/>
        <end position="32"/>
    </location>
</feature>